<comment type="caution">
    <text evidence="7">The sequence shown here is derived from an EMBL/GenBank/DDBJ whole genome shotgun (WGS) entry which is preliminary data.</text>
</comment>
<name>A0AAW1JIQ7_POPJA</name>
<dbReference type="GO" id="GO:0043130">
    <property type="term" value="F:ubiquitin binding"/>
    <property type="evidence" value="ECO:0007669"/>
    <property type="project" value="TreeGrafter"/>
</dbReference>
<evidence type="ECO:0000313" key="8">
    <source>
        <dbReference type="Proteomes" id="UP001458880"/>
    </source>
</evidence>
<dbReference type="AlphaFoldDB" id="A0AAW1JIQ7"/>
<feature type="compositionally biased region" description="Low complexity" evidence="5">
    <location>
        <begin position="271"/>
        <end position="289"/>
    </location>
</feature>
<dbReference type="GO" id="GO:0032456">
    <property type="term" value="P:endocytic recycling"/>
    <property type="evidence" value="ECO:0007669"/>
    <property type="project" value="TreeGrafter"/>
</dbReference>
<keyword evidence="1" id="KW-0479">Metal-binding</keyword>
<accession>A0AAW1JIQ7</accession>
<dbReference type="InterPro" id="IPR017455">
    <property type="entry name" value="Znf_FYVE-rel"/>
</dbReference>
<evidence type="ECO:0000256" key="2">
    <source>
        <dbReference type="ARBA" id="ARBA00022771"/>
    </source>
</evidence>
<dbReference type="PANTHER" id="PTHR46275:SF1">
    <property type="entry name" value="HEPATOCYTE GROWTH FACTOR-REGULATED TYROSINE KINASE SUBSTRATE"/>
    <property type="match status" value="1"/>
</dbReference>
<dbReference type="PROSITE" id="PS50178">
    <property type="entry name" value="ZF_FYVE"/>
    <property type="match status" value="1"/>
</dbReference>
<feature type="region of interest" description="Disordered" evidence="5">
    <location>
        <begin position="225"/>
        <end position="245"/>
    </location>
</feature>
<dbReference type="PANTHER" id="PTHR46275">
    <property type="entry name" value="HEPATOCYTE GROWTH FACTOR-REGULATED TYROSINE KINASE SUBSTRATE"/>
    <property type="match status" value="1"/>
</dbReference>
<evidence type="ECO:0000256" key="5">
    <source>
        <dbReference type="SAM" id="MobiDB-lite"/>
    </source>
</evidence>
<dbReference type="GO" id="GO:0008270">
    <property type="term" value="F:zinc ion binding"/>
    <property type="evidence" value="ECO:0007669"/>
    <property type="project" value="UniProtKB-KW"/>
</dbReference>
<dbReference type="EMBL" id="JASPKY010000356">
    <property type="protein sequence ID" value="KAK9704186.1"/>
    <property type="molecule type" value="Genomic_DNA"/>
</dbReference>
<dbReference type="SMART" id="SM00064">
    <property type="entry name" value="FYVE"/>
    <property type="match status" value="1"/>
</dbReference>
<proteinExistence type="predicted"/>
<reference evidence="7 8" key="1">
    <citation type="journal article" date="2024" name="BMC Genomics">
        <title>De novo assembly and annotation of Popillia japonica's genome with initial clues to its potential as an invasive pest.</title>
        <authorList>
            <person name="Cucini C."/>
            <person name="Boschi S."/>
            <person name="Funari R."/>
            <person name="Cardaioli E."/>
            <person name="Iannotti N."/>
            <person name="Marturano G."/>
            <person name="Paoli F."/>
            <person name="Bruttini M."/>
            <person name="Carapelli A."/>
            <person name="Frati F."/>
            <person name="Nardi F."/>
        </authorList>
    </citation>
    <scope>NUCLEOTIDE SEQUENCE [LARGE SCALE GENOMIC DNA]</scope>
    <source>
        <strain evidence="7">DMR45628</strain>
    </source>
</reference>
<dbReference type="InterPro" id="IPR017073">
    <property type="entry name" value="HGS/VPS27"/>
</dbReference>
<feature type="region of interest" description="Disordered" evidence="5">
    <location>
        <begin position="270"/>
        <end position="289"/>
    </location>
</feature>
<evidence type="ECO:0000256" key="4">
    <source>
        <dbReference type="PROSITE-ProRule" id="PRU00091"/>
    </source>
</evidence>
<organism evidence="7 8">
    <name type="scientific">Popillia japonica</name>
    <name type="common">Japanese beetle</name>
    <dbReference type="NCBI Taxonomy" id="7064"/>
    <lineage>
        <taxon>Eukaryota</taxon>
        <taxon>Metazoa</taxon>
        <taxon>Ecdysozoa</taxon>
        <taxon>Arthropoda</taxon>
        <taxon>Hexapoda</taxon>
        <taxon>Insecta</taxon>
        <taxon>Pterygota</taxon>
        <taxon>Neoptera</taxon>
        <taxon>Endopterygota</taxon>
        <taxon>Coleoptera</taxon>
        <taxon>Polyphaga</taxon>
        <taxon>Scarabaeiformia</taxon>
        <taxon>Scarabaeidae</taxon>
        <taxon>Rutelinae</taxon>
        <taxon>Popillia</taxon>
    </lineage>
</organism>
<dbReference type="SUPFAM" id="SSF57903">
    <property type="entry name" value="FYVE/PHD zinc finger"/>
    <property type="match status" value="1"/>
</dbReference>
<evidence type="ECO:0000256" key="3">
    <source>
        <dbReference type="ARBA" id="ARBA00022833"/>
    </source>
</evidence>
<protein>
    <submittedName>
        <fullName evidence="7">FYVE zinc finger</fullName>
    </submittedName>
</protein>
<dbReference type="GO" id="GO:0005769">
    <property type="term" value="C:early endosome"/>
    <property type="evidence" value="ECO:0007669"/>
    <property type="project" value="TreeGrafter"/>
</dbReference>
<feature type="domain" description="FYVE-type" evidence="6">
    <location>
        <begin position="32"/>
        <end position="86"/>
    </location>
</feature>
<gene>
    <name evidence="7" type="ORF">QE152_g28447</name>
</gene>
<dbReference type="InterPro" id="IPR013083">
    <property type="entry name" value="Znf_RING/FYVE/PHD"/>
</dbReference>
<sequence length="325" mass="36670">MGCLRCGVQFTVVEKKHYCMGDFVNALNGMGCLRCGVQFTVVEKKHYCKACEQKFCGRCSQKKTTLPKLHTNIKVKVCDSCYDQHTKPTSINILERARQNQASSRKNEILQLVGPTNMVQESMQNLILKQLKLIPAAQNKPAGQNIPQITSLTFNTTQVLHRNNPLVVSRRTRLPPSMSQTMSKNEPQTDIVPLPQQISLSVEPLPRNNTLPLAVSRRRIQAVPIPRMPPPTHQILPKNKPQTAVSRRRIQAVPITCLPPPMPETLSKNEPQTGIVPQPQQIQPSVNSPCERCSVRLTQKQKLELMRKKKQEFLKKQQELATQGN</sequence>
<keyword evidence="2 4" id="KW-0863">Zinc-finger</keyword>
<dbReference type="InterPro" id="IPR011011">
    <property type="entry name" value="Znf_FYVE_PHD"/>
</dbReference>
<dbReference type="Proteomes" id="UP001458880">
    <property type="component" value="Unassembled WGS sequence"/>
</dbReference>
<dbReference type="InterPro" id="IPR000306">
    <property type="entry name" value="Znf_FYVE"/>
</dbReference>
<dbReference type="Pfam" id="PF01363">
    <property type="entry name" value="FYVE"/>
    <property type="match status" value="1"/>
</dbReference>
<keyword evidence="3" id="KW-0862">Zinc</keyword>
<evidence type="ECO:0000313" key="7">
    <source>
        <dbReference type="EMBL" id="KAK9704186.1"/>
    </source>
</evidence>
<dbReference type="GO" id="GO:0031623">
    <property type="term" value="P:receptor internalization"/>
    <property type="evidence" value="ECO:0007669"/>
    <property type="project" value="TreeGrafter"/>
</dbReference>
<dbReference type="Gene3D" id="3.30.40.10">
    <property type="entry name" value="Zinc/RING finger domain, C3HC4 (zinc finger)"/>
    <property type="match status" value="1"/>
</dbReference>
<evidence type="ECO:0000259" key="6">
    <source>
        <dbReference type="PROSITE" id="PS50178"/>
    </source>
</evidence>
<evidence type="ECO:0000256" key="1">
    <source>
        <dbReference type="ARBA" id="ARBA00022723"/>
    </source>
</evidence>
<keyword evidence="8" id="KW-1185">Reference proteome</keyword>